<feature type="region of interest" description="Disordered" evidence="1">
    <location>
        <begin position="1"/>
        <end position="34"/>
    </location>
</feature>
<evidence type="ECO:0000313" key="2">
    <source>
        <dbReference type="EMBL" id="TEU41590.1"/>
    </source>
</evidence>
<evidence type="ECO:0000256" key="1">
    <source>
        <dbReference type="SAM" id="MobiDB-lite"/>
    </source>
</evidence>
<proteinExistence type="predicted"/>
<evidence type="ECO:0000313" key="3">
    <source>
        <dbReference type="Proteomes" id="UP000298234"/>
    </source>
</evidence>
<sequence>MKLLDIGSFPKKSRMNGARPSGNPRAIPGQHPASSGVSFRVLPRYGIAGIMQPKIPYDCNDTCKMTGSQTMQIRLPDPVVQEVVSEIIDATGDADLAKNLHRLSLTAPRQVCDATVAIASATLLAKTAMPQEQEKFLSAVRYQLAPIRQDHALVALALALVEADAATTDDVFRDRRIISDALFESRLAAIKQLLRH</sequence>
<accession>A0AAX2RKB1</accession>
<comment type="caution">
    <text evidence="2">The sequence shown here is derived from an EMBL/GenBank/DDBJ whole genome shotgun (WGS) entry which is preliminary data.</text>
</comment>
<dbReference type="Proteomes" id="UP000298234">
    <property type="component" value="Unassembled WGS sequence"/>
</dbReference>
<dbReference type="EMBL" id="SNSQ01000035">
    <property type="protein sequence ID" value="TEU41590.1"/>
    <property type="molecule type" value="Genomic_DNA"/>
</dbReference>
<protein>
    <submittedName>
        <fullName evidence="2">Uncharacterized protein</fullName>
    </submittedName>
</protein>
<reference evidence="2 3" key="1">
    <citation type="submission" date="2019-03" db="EMBL/GenBank/DDBJ databases">
        <title>Burkholderia cepacia outbreak.</title>
        <authorList>
            <person name="Farzana R."/>
            <person name="Walsh T.R."/>
        </authorList>
    </citation>
    <scope>NUCLEOTIDE SEQUENCE [LARGE SCALE GENOMIC DNA]</scope>
    <source>
        <strain evidence="3">d13</strain>
    </source>
</reference>
<gene>
    <name evidence="2" type="ORF">E3D37_26590</name>
</gene>
<dbReference type="AlphaFoldDB" id="A0AAX2RKB1"/>
<organism evidence="2 3">
    <name type="scientific">Burkholderia cepacia</name>
    <name type="common">Pseudomonas cepacia</name>
    <dbReference type="NCBI Taxonomy" id="292"/>
    <lineage>
        <taxon>Bacteria</taxon>
        <taxon>Pseudomonadati</taxon>
        <taxon>Pseudomonadota</taxon>
        <taxon>Betaproteobacteria</taxon>
        <taxon>Burkholderiales</taxon>
        <taxon>Burkholderiaceae</taxon>
        <taxon>Burkholderia</taxon>
        <taxon>Burkholderia cepacia complex</taxon>
    </lineage>
</organism>
<name>A0AAX2RKB1_BURCE</name>
<dbReference type="RefSeq" id="WP_134256808.1">
    <property type="nucleotide sequence ID" value="NZ_SNSG01000032.1"/>
</dbReference>